<evidence type="ECO:0000256" key="3">
    <source>
        <dbReference type="ARBA" id="ARBA00022764"/>
    </source>
</evidence>
<dbReference type="GO" id="GO:0016829">
    <property type="term" value="F:lyase activity"/>
    <property type="evidence" value="ECO:0007669"/>
    <property type="project" value="UniProtKB-KW"/>
</dbReference>
<evidence type="ECO:0000259" key="6">
    <source>
        <dbReference type="Pfam" id="PF16889"/>
    </source>
</evidence>
<evidence type="ECO:0000256" key="1">
    <source>
        <dbReference type="ARBA" id="ARBA00004418"/>
    </source>
</evidence>
<dbReference type="InterPro" id="IPR031680">
    <property type="entry name" value="Hepar_II_III_N"/>
</dbReference>
<accession>A0A1M5VQD7</accession>
<dbReference type="Gene3D" id="1.50.10.100">
    <property type="entry name" value="Chondroitin AC/alginate lyase"/>
    <property type="match status" value="1"/>
</dbReference>
<dbReference type="InterPro" id="IPR008929">
    <property type="entry name" value="Chondroitin_lyas"/>
</dbReference>
<dbReference type="EMBL" id="FQXS01000009">
    <property type="protein sequence ID" value="SHH77143.1"/>
    <property type="molecule type" value="Genomic_DNA"/>
</dbReference>
<evidence type="ECO:0000313" key="7">
    <source>
        <dbReference type="EMBL" id="SHH77143.1"/>
    </source>
</evidence>
<feature type="domain" description="Heparinase II/III-like C-terminal" evidence="5">
    <location>
        <begin position="415"/>
        <end position="622"/>
    </location>
</feature>
<keyword evidence="2" id="KW-0732">Signal</keyword>
<dbReference type="STRING" id="1121409.SAMN02745124_01792"/>
<evidence type="ECO:0000256" key="4">
    <source>
        <dbReference type="ARBA" id="ARBA00023239"/>
    </source>
</evidence>
<evidence type="ECO:0000256" key="2">
    <source>
        <dbReference type="ARBA" id="ARBA00022729"/>
    </source>
</evidence>
<dbReference type="Proteomes" id="UP000184139">
    <property type="component" value="Unassembled WGS sequence"/>
</dbReference>
<dbReference type="PANTHER" id="PTHR39210:SF1">
    <property type="entry name" value="HEPARIN-SULFATE LYASE"/>
    <property type="match status" value="1"/>
</dbReference>
<name>A0A1M5VQD7_9BACT</name>
<dbReference type="InterPro" id="IPR012480">
    <property type="entry name" value="Hepar_II_III_C"/>
</dbReference>
<proteinExistence type="predicted"/>
<gene>
    <name evidence="7" type="ORF">SAMN02745124_01792</name>
</gene>
<sequence>MYFFEKLLWYTEVVHRLGLCNVVYVAWYRFNLKVGIRQWFFQQRCFEQDGDCFRSLQEPLDLPDDWQCALLADAGKIADGNLRYYGRHWRFVGRPPNWFWSPFSKACHPCPNDHWTALKDFDVNVGDIKNIWEASRFEWAPVLARALAVSGDKRCLRVLNEWLRDWAEMNPVNAGPNWKCGQEASIRVFNVMLAAMVLRQWQEPSAPLVEFIFRHLQRIHGNIRYAIAQDNNHGTSEAAALFIGGSWLARVSDDQKVAWKSAFYARSGRKWLENRIAKLVEVDGSFSQHSVTYHRVLLDTLIFAEQWRRILDAAPFLDRFYERANAALDWLAALIDPASGGAPNLGANDGAMLLHMHSCDYRDFRPTLQTASVLFRERKMFGAGPWDEPLFWLGIDAGSVERVGVQKKNNVLPGGYVTMAGHNSWALLRFPMYRFRPSHNDVFHFDLWYQGENICRDAGSYSYNPDRPSDGLYFKSAQAHNTVCFDGQEQMPRLSRFLLAKWLQADHVSGIEAFEGGWLRWSGAYRDFRGNRHRRIVLWRDDEWVVEDELAGSFQSVEIRFRFAPQEFRLEGGKLMAPWGVVEVSGADCRVDLEEGMESLYYWEKNPVQVLVIRVGGSQQRITTRISLQGCGAE</sequence>
<keyword evidence="4" id="KW-0456">Lyase</keyword>
<keyword evidence="8" id="KW-1185">Reference proteome</keyword>
<dbReference type="OrthoDB" id="9763014at2"/>
<evidence type="ECO:0000259" key="5">
    <source>
        <dbReference type="Pfam" id="PF07940"/>
    </source>
</evidence>
<dbReference type="PANTHER" id="PTHR39210">
    <property type="entry name" value="HEPARIN-SULFATE LYASE"/>
    <property type="match status" value="1"/>
</dbReference>
<keyword evidence="3" id="KW-0574">Periplasm</keyword>
<dbReference type="Pfam" id="PF16889">
    <property type="entry name" value="Hepar_II_III_N"/>
    <property type="match status" value="1"/>
</dbReference>
<dbReference type="SUPFAM" id="SSF48230">
    <property type="entry name" value="Chondroitin AC/alginate lyase"/>
    <property type="match status" value="1"/>
</dbReference>
<dbReference type="AlphaFoldDB" id="A0A1M5VQD7"/>
<feature type="domain" description="Heparin-sulfate lyase N-terminal" evidence="6">
    <location>
        <begin position="132"/>
        <end position="312"/>
    </location>
</feature>
<reference evidence="7 8" key="1">
    <citation type="submission" date="2016-11" db="EMBL/GenBank/DDBJ databases">
        <authorList>
            <person name="Jaros S."/>
            <person name="Januszkiewicz K."/>
            <person name="Wedrychowicz H."/>
        </authorList>
    </citation>
    <scope>NUCLEOTIDE SEQUENCE [LARGE SCALE GENOMIC DNA]</scope>
    <source>
        <strain evidence="7 8">DSM 9705</strain>
    </source>
</reference>
<dbReference type="GO" id="GO:0042597">
    <property type="term" value="C:periplasmic space"/>
    <property type="evidence" value="ECO:0007669"/>
    <property type="project" value="UniProtKB-SubCell"/>
</dbReference>
<evidence type="ECO:0000313" key="8">
    <source>
        <dbReference type="Proteomes" id="UP000184139"/>
    </source>
</evidence>
<comment type="subcellular location">
    <subcellularLocation>
        <location evidence="1">Periplasm</location>
    </subcellularLocation>
</comment>
<dbReference type="RefSeq" id="WP_084540566.1">
    <property type="nucleotide sequence ID" value="NZ_FQXS01000009.1"/>
</dbReference>
<dbReference type="Pfam" id="PF07940">
    <property type="entry name" value="Hepar_II_III_C"/>
    <property type="match status" value="1"/>
</dbReference>
<dbReference type="Gene3D" id="2.70.98.70">
    <property type="match status" value="1"/>
</dbReference>
<protein>
    <submittedName>
        <fullName evidence="7">Heparinase II/III N-terminus</fullName>
    </submittedName>
</protein>
<organism evidence="7 8">
    <name type="scientific">Desulfofustis glycolicus DSM 9705</name>
    <dbReference type="NCBI Taxonomy" id="1121409"/>
    <lineage>
        <taxon>Bacteria</taxon>
        <taxon>Pseudomonadati</taxon>
        <taxon>Thermodesulfobacteriota</taxon>
        <taxon>Desulfobulbia</taxon>
        <taxon>Desulfobulbales</taxon>
        <taxon>Desulfocapsaceae</taxon>
        <taxon>Desulfofustis</taxon>
    </lineage>
</organism>